<dbReference type="RefSeq" id="WP_138989048.1">
    <property type="nucleotide sequence ID" value="NZ_CP043869.1"/>
</dbReference>
<dbReference type="EMBL" id="CP043869">
    <property type="protein sequence ID" value="QEQ97925.1"/>
    <property type="molecule type" value="Genomic_DNA"/>
</dbReference>
<reference evidence="2 3" key="1">
    <citation type="journal article" date="2019" name="Biochem. Eng. J.">
        <title>Metabolic engineering of the marine bacteria Neptunomonas concharum for the production of acetoin and meso-2,3-butanediol from acetate.</title>
        <authorList>
            <person name="Li W."/>
            <person name="Pu N."/>
            <person name="Liu C.-X."/>
            <person name="Yuan Q.-P."/>
            <person name="Li Z.-J."/>
        </authorList>
    </citation>
    <scope>NUCLEOTIDE SEQUENCE [LARGE SCALE GENOMIC DNA]</scope>
    <source>
        <strain evidence="2 3">JCM17730</strain>
    </source>
</reference>
<evidence type="ECO:0000259" key="1">
    <source>
        <dbReference type="PROSITE" id="PS51833"/>
    </source>
</evidence>
<name>A0A5P1RF89_9GAMM</name>
<sequence>MSNKLLKLKFAIPPRPEVLLRLSTIVEQHDPDIDLVISIIREDPGLYSMVLSTVNAPCFGLRRTITSLSHSVMLLGLPRLFKLIKLALIKSTLRNNISMERFWDTASEVALIIHDLTQKYTDLDPDVAYSIGMLHDSGIPLIMQIDKDYKDILRMANSHSQMELTKIEQERYGIDHFSLGARLVKEWKMPPDIYNTIELQASFPEVIKINKERADDCLMYLALLSVAKDISQSYRHYWRLEKNELIPQAILISIEYIGLCDYDYMDLKEEFLAKLNNA</sequence>
<feature type="domain" description="HDOD" evidence="1">
    <location>
        <begin position="12"/>
        <end position="203"/>
    </location>
</feature>
<proteinExistence type="predicted"/>
<accession>A0A5P1RF89</accession>
<dbReference type="OrthoDB" id="9784953at2"/>
<dbReference type="PROSITE" id="PS51833">
    <property type="entry name" value="HDOD"/>
    <property type="match status" value="1"/>
</dbReference>
<dbReference type="Pfam" id="PF08668">
    <property type="entry name" value="HDOD"/>
    <property type="match status" value="1"/>
</dbReference>
<dbReference type="PANTHER" id="PTHR33525:SF6">
    <property type="entry name" value="HDOD DOMAIN-CONTAINING PROTEIN"/>
    <property type="match status" value="1"/>
</dbReference>
<dbReference type="InterPro" id="IPR013976">
    <property type="entry name" value="HDOD"/>
</dbReference>
<dbReference type="SUPFAM" id="SSF109604">
    <property type="entry name" value="HD-domain/PDEase-like"/>
    <property type="match status" value="1"/>
</dbReference>
<evidence type="ECO:0000313" key="3">
    <source>
        <dbReference type="Proteomes" id="UP000324760"/>
    </source>
</evidence>
<keyword evidence="3" id="KW-1185">Reference proteome</keyword>
<dbReference type="InterPro" id="IPR052340">
    <property type="entry name" value="RNase_Y/CdgJ"/>
</dbReference>
<dbReference type="PANTHER" id="PTHR33525">
    <property type="match status" value="1"/>
</dbReference>
<dbReference type="AlphaFoldDB" id="A0A5P1RF89"/>
<organism evidence="2 3">
    <name type="scientific">Neptunomonas concharum</name>
    <dbReference type="NCBI Taxonomy" id="1031538"/>
    <lineage>
        <taxon>Bacteria</taxon>
        <taxon>Pseudomonadati</taxon>
        <taxon>Pseudomonadota</taxon>
        <taxon>Gammaproteobacteria</taxon>
        <taxon>Oceanospirillales</taxon>
        <taxon>Oceanospirillaceae</taxon>
        <taxon>Neptunomonas</taxon>
    </lineage>
</organism>
<dbReference type="Gene3D" id="1.10.3210.10">
    <property type="entry name" value="Hypothetical protein af1432"/>
    <property type="match status" value="1"/>
</dbReference>
<dbReference type="KEGG" id="ncu:F0U83_15035"/>
<gene>
    <name evidence="2" type="ORF">F0U83_15035</name>
</gene>
<evidence type="ECO:0000313" key="2">
    <source>
        <dbReference type="EMBL" id="QEQ97925.1"/>
    </source>
</evidence>
<protein>
    <submittedName>
        <fullName evidence="2">HDOD domain-containing protein</fullName>
    </submittedName>
</protein>
<dbReference type="Proteomes" id="UP000324760">
    <property type="component" value="Chromosome"/>
</dbReference>